<evidence type="ECO:0000313" key="2">
    <source>
        <dbReference type="EMBL" id="EEH41792.2"/>
    </source>
</evidence>
<dbReference type="RefSeq" id="XP_015702131.1">
    <property type="nucleotide sequence ID" value="XM_015845042.1"/>
</dbReference>
<dbReference type="KEGG" id="pbl:PAAG_03713"/>
<dbReference type="EMBL" id="KN294000">
    <property type="protein sequence ID" value="EEH41792.2"/>
    <property type="molecule type" value="Genomic_DNA"/>
</dbReference>
<dbReference type="Proteomes" id="UP000002059">
    <property type="component" value="Partially assembled WGS sequence"/>
</dbReference>
<gene>
    <name evidence="2" type="ORF">PAAG_03713</name>
</gene>
<dbReference type="GeneID" id="9097674"/>
<dbReference type="VEuPathDB" id="FungiDB:PAAG_03713"/>
<sequence>MSNTRLSTSLGPRAKRGSVSQLSQKKKTPDGHGLEIEPNARSTYIACVLHGRNWERGRAKRLPGYEAGLFGGEPDAGNHGRVYHWFWLMDGFLYDLSPDHREPLDFNPGCDLFLSPD</sequence>
<keyword evidence="3" id="KW-1185">Reference proteome</keyword>
<evidence type="ECO:0000313" key="3">
    <source>
        <dbReference type="Proteomes" id="UP000002059"/>
    </source>
</evidence>
<feature type="compositionally biased region" description="Polar residues" evidence="1">
    <location>
        <begin position="1"/>
        <end position="10"/>
    </location>
</feature>
<evidence type="ECO:0000256" key="1">
    <source>
        <dbReference type="SAM" id="MobiDB-lite"/>
    </source>
</evidence>
<accession>C1GYW9</accession>
<dbReference type="HOGENOM" id="CLU_2085502_0_0_1"/>
<organism evidence="2 3">
    <name type="scientific">Paracoccidioides lutzii (strain ATCC MYA-826 / Pb01)</name>
    <name type="common">Paracoccidioides brasiliensis</name>
    <dbReference type="NCBI Taxonomy" id="502779"/>
    <lineage>
        <taxon>Eukaryota</taxon>
        <taxon>Fungi</taxon>
        <taxon>Dikarya</taxon>
        <taxon>Ascomycota</taxon>
        <taxon>Pezizomycotina</taxon>
        <taxon>Eurotiomycetes</taxon>
        <taxon>Eurotiomycetidae</taxon>
        <taxon>Onygenales</taxon>
        <taxon>Ajellomycetaceae</taxon>
        <taxon>Paracoccidioides</taxon>
    </lineage>
</organism>
<feature type="region of interest" description="Disordered" evidence="1">
    <location>
        <begin position="1"/>
        <end position="36"/>
    </location>
</feature>
<dbReference type="AlphaFoldDB" id="C1GYW9"/>
<protein>
    <submittedName>
        <fullName evidence="2">Uncharacterized protein</fullName>
    </submittedName>
</protein>
<proteinExistence type="predicted"/>
<reference evidence="2 3" key="1">
    <citation type="journal article" date="2011" name="PLoS Genet.">
        <title>Comparative genomic analysis of human fungal pathogens causing paracoccidioidomycosis.</title>
        <authorList>
            <person name="Desjardins C.A."/>
            <person name="Champion M.D."/>
            <person name="Holder J.W."/>
            <person name="Muszewska A."/>
            <person name="Goldberg J."/>
            <person name="Bailao A.M."/>
            <person name="Brigido M.M."/>
            <person name="Ferreira M.E."/>
            <person name="Garcia A.M."/>
            <person name="Grynberg M."/>
            <person name="Gujja S."/>
            <person name="Heiman D.I."/>
            <person name="Henn M.R."/>
            <person name="Kodira C.D."/>
            <person name="Leon-Narvaez H."/>
            <person name="Longo L.V."/>
            <person name="Ma L.J."/>
            <person name="Malavazi I."/>
            <person name="Matsuo A.L."/>
            <person name="Morais F.V."/>
            <person name="Pereira M."/>
            <person name="Rodriguez-Brito S."/>
            <person name="Sakthikumar S."/>
            <person name="Salem-Izacc S.M."/>
            <person name="Sykes S.M."/>
            <person name="Teixeira M.M."/>
            <person name="Vallejo M.C."/>
            <person name="Walter M.E."/>
            <person name="Yandava C."/>
            <person name="Young S."/>
            <person name="Zeng Q."/>
            <person name="Zucker J."/>
            <person name="Felipe M.S."/>
            <person name="Goldman G.H."/>
            <person name="Haas B.J."/>
            <person name="McEwen J.G."/>
            <person name="Nino-Vega G."/>
            <person name="Puccia R."/>
            <person name="San-Blas G."/>
            <person name="Soares C.M."/>
            <person name="Birren B.W."/>
            <person name="Cuomo C.A."/>
        </authorList>
    </citation>
    <scope>NUCLEOTIDE SEQUENCE [LARGE SCALE GENOMIC DNA]</scope>
    <source>
        <strain evidence="3">ATCC MYA-826 / Pb01</strain>
    </source>
</reference>
<name>C1GYW9_PARBA</name>